<organism evidence="2 3">
    <name type="scientific">Steccherinum ochraceum</name>
    <dbReference type="NCBI Taxonomy" id="92696"/>
    <lineage>
        <taxon>Eukaryota</taxon>
        <taxon>Fungi</taxon>
        <taxon>Dikarya</taxon>
        <taxon>Basidiomycota</taxon>
        <taxon>Agaricomycotina</taxon>
        <taxon>Agaricomycetes</taxon>
        <taxon>Polyporales</taxon>
        <taxon>Steccherinaceae</taxon>
        <taxon>Steccherinum</taxon>
    </lineage>
</organism>
<comment type="caution">
    <text evidence="2">The sequence shown here is derived from an EMBL/GenBank/DDBJ whole genome shotgun (WGS) entry which is preliminary data.</text>
</comment>
<evidence type="ECO:0000313" key="3">
    <source>
        <dbReference type="Proteomes" id="UP000292702"/>
    </source>
</evidence>
<dbReference type="AlphaFoldDB" id="A0A4R0RTI4"/>
<dbReference type="EMBL" id="RWJN01000008">
    <property type="protein sequence ID" value="TCD71246.1"/>
    <property type="molecule type" value="Genomic_DNA"/>
</dbReference>
<evidence type="ECO:0000313" key="2">
    <source>
        <dbReference type="EMBL" id="TCD71246.1"/>
    </source>
</evidence>
<proteinExistence type="predicted"/>
<dbReference type="OrthoDB" id="2802082at2759"/>
<sequence length="277" mass="30679">MSSYISYYLSRRSVTDQPTMLVAIIAGVLGFNVQDIVESGEEKDRTPYSLTLSRDASSPRKDKQIRCIHRSEGQAKLSKSRPIEVREHVRSAQSMSARSLDADTASIYSTASAPMEFHDHLFRSQPFSLDPTAPPSAPRWVAPQESSVAAAILQILPDPSESQLEYSHEAVTQLLEQIDRLNHLPLSRTSSISRIAFDSVRSPPIVYLRSEPGTPAIEVSPQPEDVACVSGPNDHAEVYHSVSPSRVPRTNAPENLSGWDRRTPARPAVPPRVFWKT</sequence>
<gene>
    <name evidence="2" type="ORF">EIP91_011724</name>
</gene>
<feature type="region of interest" description="Disordered" evidence="1">
    <location>
        <begin position="240"/>
        <end position="277"/>
    </location>
</feature>
<keyword evidence="3" id="KW-1185">Reference proteome</keyword>
<dbReference type="Proteomes" id="UP000292702">
    <property type="component" value="Unassembled WGS sequence"/>
</dbReference>
<evidence type="ECO:0000256" key="1">
    <source>
        <dbReference type="SAM" id="MobiDB-lite"/>
    </source>
</evidence>
<protein>
    <submittedName>
        <fullName evidence="2">Uncharacterized protein</fullName>
    </submittedName>
</protein>
<reference evidence="2 3" key="1">
    <citation type="submission" date="2018-11" db="EMBL/GenBank/DDBJ databases">
        <title>Genome assembly of Steccherinum ochraceum LE-BIN_3174, the white-rot fungus of the Steccherinaceae family (The Residual Polyporoid clade, Polyporales, Basidiomycota).</title>
        <authorList>
            <person name="Fedorova T.V."/>
            <person name="Glazunova O.A."/>
            <person name="Landesman E.O."/>
            <person name="Moiseenko K.V."/>
            <person name="Psurtseva N.V."/>
            <person name="Savinova O.S."/>
            <person name="Shakhova N.V."/>
            <person name="Tyazhelova T.V."/>
            <person name="Vasina D.V."/>
        </authorList>
    </citation>
    <scope>NUCLEOTIDE SEQUENCE [LARGE SCALE GENOMIC DNA]</scope>
    <source>
        <strain evidence="2 3">LE-BIN_3174</strain>
    </source>
</reference>
<feature type="region of interest" description="Disordered" evidence="1">
    <location>
        <begin position="42"/>
        <end position="62"/>
    </location>
</feature>
<name>A0A4R0RTI4_9APHY</name>
<accession>A0A4R0RTI4</accession>